<feature type="compositionally biased region" description="Low complexity" evidence="6">
    <location>
        <begin position="48"/>
        <end position="68"/>
    </location>
</feature>
<dbReference type="EMBL" id="RSCE01000003">
    <property type="protein sequence ID" value="RSH84924.1"/>
    <property type="molecule type" value="Genomic_DNA"/>
</dbReference>
<feature type="domain" description="Xylanolytic transcriptional activator regulatory" evidence="7">
    <location>
        <begin position="350"/>
        <end position="426"/>
    </location>
</feature>
<feature type="compositionally biased region" description="Basic and acidic residues" evidence="6">
    <location>
        <begin position="143"/>
        <end position="152"/>
    </location>
</feature>
<evidence type="ECO:0000256" key="1">
    <source>
        <dbReference type="ARBA" id="ARBA00004123"/>
    </source>
</evidence>
<feature type="region of interest" description="Disordered" evidence="6">
    <location>
        <begin position="172"/>
        <end position="194"/>
    </location>
</feature>
<feature type="region of interest" description="Disordered" evidence="6">
    <location>
        <begin position="85"/>
        <end position="104"/>
    </location>
</feature>
<keyword evidence="2" id="KW-0805">Transcription regulation</keyword>
<evidence type="ECO:0000256" key="6">
    <source>
        <dbReference type="SAM" id="MobiDB-lite"/>
    </source>
</evidence>
<accession>A0A427Y187</accession>
<organism evidence="8 9">
    <name type="scientific">Apiotrichum porosum</name>
    <dbReference type="NCBI Taxonomy" id="105984"/>
    <lineage>
        <taxon>Eukaryota</taxon>
        <taxon>Fungi</taxon>
        <taxon>Dikarya</taxon>
        <taxon>Basidiomycota</taxon>
        <taxon>Agaricomycotina</taxon>
        <taxon>Tremellomycetes</taxon>
        <taxon>Trichosporonales</taxon>
        <taxon>Trichosporonaceae</taxon>
        <taxon>Apiotrichum</taxon>
    </lineage>
</organism>
<feature type="region of interest" description="Disordered" evidence="6">
    <location>
        <begin position="33"/>
        <end position="71"/>
    </location>
</feature>
<feature type="region of interest" description="Disordered" evidence="6">
    <location>
        <begin position="134"/>
        <end position="155"/>
    </location>
</feature>
<name>A0A427Y187_9TREE</name>
<dbReference type="GO" id="GO:0005634">
    <property type="term" value="C:nucleus"/>
    <property type="evidence" value="ECO:0007669"/>
    <property type="project" value="UniProtKB-SubCell"/>
</dbReference>
<dbReference type="PANTHER" id="PTHR31845">
    <property type="entry name" value="FINGER DOMAIN PROTEIN, PUTATIVE-RELATED"/>
    <property type="match status" value="1"/>
</dbReference>
<keyword evidence="5" id="KW-0539">Nucleus</keyword>
<proteinExistence type="predicted"/>
<evidence type="ECO:0000313" key="9">
    <source>
        <dbReference type="Proteomes" id="UP000279236"/>
    </source>
</evidence>
<comment type="caution">
    <text evidence="8">The sequence shown here is derived from an EMBL/GenBank/DDBJ whole genome shotgun (WGS) entry which is preliminary data.</text>
</comment>
<evidence type="ECO:0000256" key="5">
    <source>
        <dbReference type="ARBA" id="ARBA00023242"/>
    </source>
</evidence>
<protein>
    <recommendedName>
        <fullName evidence="7">Xylanolytic transcriptional activator regulatory domain-containing protein</fullName>
    </recommendedName>
</protein>
<sequence length="780" mass="86032">MASTVNTLSLEAAKRRFSELTEGMEQLRSLFGTAPLTSPGTLSVPGKQQPSARPAPTAAATTEQPTSPKRVRLSTACIRKKWKQNSPVASAALDAQPSTASPEPDAALFAAAPDISPTDLEDPVASRLQLSLPMESAAQSPEPDDHYLRDGPHPLGLLSDLGSRLRDKEWNEDDADLNSDDWPQTGHDRSNNATSPAVIIAPGWTRSQLQQAALQKRQYFRYGSMAIKRDVAPNLDPITIGLVNETTAEKLIQGFFQRLQPQVGFMDPKIHTIAYLRSHSALLLTGILAASAHTVQMTDNEKVSAALYLHAERLFHIAFSSTAQSPELVVALMILYLWPHFPKRNIDDRSRTFLTMAVNMATELGFPRLPLEIPGDEMQKRRHRDLIRTWALLYVHDRSLAAFSGRPPLIPNHSGADEMRSWLLDTALCTPGDRMIVAFLELRAIENITRTRLGEIDQPYLADAVKDSASAQIEAWRAEWCTDTGESDKQTRLTTESPFHNNMQTVASHLALLILSKGPASHPPQKNQEKMERLARRSLEFLLDHVHADARYIVRTLAGEAARETIRHVGLAMAPFGDGRMGGSAAHFYGSLLLELSFDESLPAADDQLQAGLIPSPTILWHLRQPNSSGGCRSTAPIRTYSPQASRQPDRQLLSQQPVLEADSLSSTEILPGQNCEATEPPVLDFNMPIWDIFDGPMNDIQGGMSTFDHIFGNSIQYPDENQDQALHGEADPVRGERPARTIEPAMVPSGSCHRLPDGMVEFTRFFMALILNVDAEAEL</sequence>
<dbReference type="AlphaFoldDB" id="A0A427Y187"/>
<reference evidence="8 9" key="1">
    <citation type="submission" date="2018-11" db="EMBL/GenBank/DDBJ databases">
        <title>Genome sequence of Apiotrichum porosum DSM 27194.</title>
        <authorList>
            <person name="Aliyu H."/>
            <person name="Gorte O."/>
            <person name="Ochsenreither K."/>
        </authorList>
    </citation>
    <scope>NUCLEOTIDE SEQUENCE [LARGE SCALE GENOMIC DNA]</scope>
    <source>
        <strain evidence="8 9">DSM 27194</strain>
    </source>
</reference>
<keyword evidence="9" id="KW-1185">Reference proteome</keyword>
<dbReference type="InterPro" id="IPR051089">
    <property type="entry name" value="prtT"/>
</dbReference>
<evidence type="ECO:0000313" key="8">
    <source>
        <dbReference type="EMBL" id="RSH84924.1"/>
    </source>
</evidence>
<evidence type="ECO:0000256" key="2">
    <source>
        <dbReference type="ARBA" id="ARBA00023015"/>
    </source>
</evidence>
<dbReference type="CDD" id="cd12148">
    <property type="entry name" value="fungal_TF_MHR"/>
    <property type="match status" value="1"/>
</dbReference>
<dbReference type="PANTHER" id="PTHR31845:SF19">
    <property type="entry name" value="TRANSCRIPTION FACTOR DOMAIN-CONTAINING PROTEIN"/>
    <property type="match status" value="1"/>
</dbReference>
<dbReference type="GO" id="GO:0008270">
    <property type="term" value="F:zinc ion binding"/>
    <property type="evidence" value="ECO:0007669"/>
    <property type="project" value="InterPro"/>
</dbReference>
<evidence type="ECO:0000259" key="7">
    <source>
        <dbReference type="SMART" id="SM00906"/>
    </source>
</evidence>
<comment type="subcellular location">
    <subcellularLocation>
        <location evidence="1">Nucleus</location>
    </subcellularLocation>
</comment>
<feature type="compositionally biased region" description="Polar residues" evidence="6">
    <location>
        <begin position="641"/>
        <end position="651"/>
    </location>
</feature>
<evidence type="ECO:0000256" key="3">
    <source>
        <dbReference type="ARBA" id="ARBA00023125"/>
    </source>
</evidence>
<dbReference type="GO" id="GO:0006351">
    <property type="term" value="P:DNA-templated transcription"/>
    <property type="evidence" value="ECO:0007669"/>
    <property type="project" value="InterPro"/>
</dbReference>
<dbReference type="OrthoDB" id="3163292at2759"/>
<dbReference type="GO" id="GO:0000976">
    <property type="term" value="F:transcription cis-regulatory region binding"/>
    <property type="evidence" value="ECO:0007669"/>
    <property type="project" value="TreeGrafter"/>
</dbReference>
<dbReference type="GeneID" id="39591014"/>
<keyword evidence="3" id="KW-0238">DNA-binding</keyword>
<keyword evidence="4" id="KW-0804">Transcription</keyword>
<dbReference type="GO" id="GO:0000981">
    <property type="term" value="F:DNA-binding transcription factor activity, RNA polymerase II-specific"/>
    <property type="evidence" value="ECO:0007669"/>
    <property type="project" value="TreeGrafter"/>
</dbReference>
<dbReference type="Pfam" id="PF04082">
    <property type="entry name" value="Fungal_trans"/>
    <property type="match status" value="1"/>
</dbReference>
<feature type="region of interest" description="Disordered" evidence="6">
    <location>
        <begin position="625"/>
        <end position="651"/>
    </location>
</feature>
<evidence type="ECO:0000256" key="4">
    <source>
        <dbReference type="ARBA" id="ARBA00023163"/>
    </source>
</evidence>
<dbReference type="InterPro" id="IPR007219">
    <property type="entry name" value="XnlR_reg_dom"/>
</dbReference>
<dbReference type="SMART" id="SM00906">
    <property type="entry name" value="Fungal_trans"/>
    <property type="match status" value="1"/>
</dbReference>
<gene>
    <name evidence="8" type="ORF">EHS24_006471</name>
</gene>
<dbReference type="RefSeq" id="XP_028478372.1">
    <property type="nucleotide sequence ID" value="XM_028621920.1"/>
</dbReference>
<dbReference type="Proteomes" id="UP000279236">
    <property type="component" value="Unassembled WGS sequence"/>
</dbReference>